<protein>
    <submittedName>
        <fullName evidence="2">Uncharacterized protein</fullName>
    </submittedName>
</protein>
<feature type="compositionally biased region" description="Basic and acidic residues" evidence="1">
    <location>
        <begin position="1"/>
        <end position="10"/>
    </location>
</feature>
<feature type="region of interest" description="Disordered" evidence="1">
    <location>
        <begin position="48"/>
        <end position="69"/>
    </location>
</feature>
<dbReference type="EMBL" id="JACAGB010000043">
    <property type="protein sequence ID" value="KAF6287040.1"/>
    <property type="molecule type" value="Genomic_DNA"/>
</dbReference>
<gene>
    <name evidence="2" type="ORF">mPipKuh1_009996</name>
</gene>
<feature type="compositionally biased region" description="Basic residues" evidence="1">
    <location>
        <begin position="135"/>
        <end position="158"/>
    </location>
</feature>
<keyword evidence="3" id="KW-1185">Reference proteome</keyword>
<feature type="compositionally biased region" description="Basic and acidic residues" evidence="1">
    <location>
        <begin position="122"/>
        <end position="131"/>
    </location>
</feature>
<sequence>MEASPQDREPTAPPPARAQGEQTTLSLGQLRLRSWHLWAGHRRCPSPRQCPDFQHGQPVGPGARATQGISPLHQTQPWDSQVLFIFIFSKALSSRLFAFLTQWTGWVMPAAHPTPGPPWGRSEPEQRDHRGCVWNKKKEKKRKKRKKRKRKASLGHKE</sequence>
<dbReference type="AlphaFoldDB" id="A0A7J7SF45"/>
<comment type="caution">
    <text evidence="2">The sequence shown here is derived from an EMBL/GenBank/DDBJ whole genome shotgun (WGS) entry which is preliminary data.</text>
</comment>
<evidence type="ECO:0000256" key="1">
    <source>
        <dbReference type="SAM" id="MobiDB-lite"/>
    </source>
</evidence>
<feature type="region of interest" description="Disordered" evidence="1">
    <location>
        <begin position="1"/>
        <end position="23"/>
    </location>
</feature>
<dbReference type="Proteomes" id="UP000558488">
    <property type="component" value="Unassembled WGS sequence"/>
</dbReference>
<proteinExistence type="predicted"/>
<evidence type="ECO:0000313" key="3">
    <source>
        <dbReference type="Proteomes" id="UP000558488"/>
    </source>
</evidence>
<evidence type="ECO:0000313" key="2">
    <source>
        <dbReference type="EMBL" id="KAF6287040.1"/>
    </source>
</evidence>
<accession>A0A7J7SF45</accession>
<feature type="region of interest" description="Disordered" evidence="1">
    <location>
        <begin position="114"/>
        <end position="158"/>
    </location>
</feature>
<reference evidence="2 3" key="1">
    <citation type="journal article" date="2020" name="Nature">
        <title>Six reference-quality genomes reveal evolution of bat adaptations.</title>
        <authorList>
            <person name="Jebb D."/>
            <person name="Huang Z."/>
            <person name="Pippel M."/>
            <person name="Hughes G.M."/>
            <person name="Lavrichenko K."/>
            <person name="Devanna P."/>
            <person name="Winkler S."/>
            <person name="Jermiin L.S."/>
            <person name="Skirmuntt E.C."/>
            <person name="Katzourakis A."/>
            <person name="Burkitt-Gray L."/>
            <person name="Ray D.A."/>
            <person name="Sullivan K.A.M."/>
            <person name="Roscito J.G."/>
            <person name="Kirilenko B.M."/>
            <person name="Davalos L.M."/>
            <person name="Corthals A.P."/>
            <person name="Power M.L."/>
            <person name="Jones G."/>
            <person name="Ransome R.D."/>
            <person name="Dechmann D.K.N."/>
            <person name="Locatelli A.G."/>
            <person name="Puechmaille S.J."/>
            <person name="Fedrigo O."/>
            <person name="Jarvis E.D."/>
            <person name="Hiller M."/>
            <person name="Vernes S.C."/>
            <person name="Myers E.W."/>
            <person name="Teeling E.C."/>
        </authorList>
    </citation>
    <scope>NUCLEOTIDE SEQUENCE [LARGE SCALE GENOMIC DNA]</scope>
    <source>
        <strain evidence="2">MPipKuh1</strain>
        <tissue evidence="2">Flight muscle</tissue>
    </source>
</reference>
<organism evidence="2 3">
    <name type="scientific">Pipistrellus kuhlii</name>
    <name type="common">Kuhl's pipistrelle</name>
    <dbReference type="NCBI Taxonomy" id="59472"/>
    <lineage>
        <taxon>Eukaryota</taxon>
        <taxon>Metazoa</taxon>
        <taxon>Chordata</taxon>
        <taxon>Craniata</taxon>
        <taxon>Vertebrata</taxon>
        <taxon>Euteleostomi</taxon>
        <taxon>Mammalia</taxon>
        <taxon>Eutheria</taxon>
        <taxon>Laurasiatheria</taxon>
        <taxon>Chiroptera</taxon>
        <taxon>Yangochiroptera</taxon>
        <taxon>Vespertilionidae</taxon>
        <taxon>Pipistrellus</taxon>
    </lineage>
</organism>
<name>A0A7J7SF45_PIPKU</name>